<dbReference type="SUPFAM" id="SSF144232">
    <property type="entry name" value="HIT/MYND zinc finger-like"/>
    <property type="match status" value="1"/>
</dbReference>
<keyword evidence="1" id="KW-0479">Metal-binding</keyword>
<dbReference type="PROSITE" id="PS50865">
    <property type="entry name" value="ZF_MYND_2"/>
    <property type="match status" value="1"/>
</dbReference>
<evidence type="ECO:0000259" key="6">
    <source>
        <dbReference type="PROSITE" id="PS50865"/>
    </source>
</evidence>
<evidence type="ECO:0000256" key="5">
    <source>
        <dbReference type="SAM" id="MobiDB-lite"/>
    </source>
</evidence>
<dbReference type="GO" id="GO:0008270">
    <property type="term" value="F:zinc ion binding"/>
    <property type="evidence" value="ECO:0007669"/>
    <property type="project" value="UniProtKB-KW"/>
</dbReference>
<dbReference type="Pfam" id="PF01753">
    <property type="entry name" value="zf-MYND"/>
    <property type="match status" value="1"/>
</dbReference>
<dbReference type="InterPro" id="IPR024119">
    <property type="entry name" value="TF_DEAF-1"/>
</dbReference>
<dbReference type="AlphaFoldDB" id="A0A7J6PLT2"/>
<dbReference type="GO" id="GO:0005634">
    <property type="term" value="C:nucleus"/>
    <property type="evidence" value="ECO:0007669"/>
    <property type="project" value="TreeGrafter"/>
</dbReference>
<feature type="domain" description="MYND-type" evidence="6">
    <location>
        <begin position="92"/>
        <end position="128"/>
    </location>
</feature>
<dbReference type="EMBL" id="JABANM010035636">
    <property type="protein sequence ID" value="KAF4697065.1"/>
    <property type="molecule type" value="Genomic_DNA"/>
</dbReference>
<evidence type="ECO:0000256" key="2">
    <source>
        <dbReference type="ARBA" id="ARBA00022771"/>
    </source>
</evidence>
<protein>
    <recommendedName>
        <fullName evidence="6">MYND-type domain-containing protein</fullName>
    </recommendedName>
</protein>
<feature type="region of interest" description="Disordered" evidence="5">
    <location>
        <begin position="1"/>
        <end position="83"/>
    </location>
</feature>
<proteinExistence type="predicted"/>
<keyword evidence="3" id="KW-0862">Zinc</keyword>
<gene>
    <name evidence="7" type="ORF">FOZ62_031593</name>
</gene>
<dbReference type="Proteomes" id="UP000574390">
    <property type="component" value="Unassembled WGS sequence"/>
</dbReference>
<reference evidence="7 8" key="1">
    <citation type="submission" date="2020-04" db="EMBL/GenBank/DDBJ databases">
        <title>Perkinsus olseni comparative genomics.</title>
        <authorList>
            <person name="Bogema D.R."/>
        </authorList>
    </citation>
    <scope>NUCLEOTIDE SEQUENCE [LARGE SCALE GENOMIC DNA]</scope>
    <source>
        <strain evidence="7">ATCC PRA-205</strain>
    </source>
</reference>
<organism evidence="7 8">
    <name type="scientific">Perkinsus olseni</name>
    <name type="common">Perkinsus atlanticus</name>
    <dbReference type="NCBI Taxonomy" id="32597"/>
    <lineage>
        <taxon>Eukaryota</taxon>
        <taxon>Sar</taxon>
        <taxon>Alveolata</taxon>
        <taxon>Perkinsozoa</taxon>
        <taxon>Perkinsea</taxon>
        <taxon>Perkinsida</taxon>
        <taxon>Perkinsidae</taxon>
        <taxon>Perkinsus</taxon>
    </lineage>
</organism>
<evidence type="ECO:0000313" key="8">
    <source>
        <dbReference type="Proteomes" id="UP000574390"/>
    </source>
</evidence>
<dbReference type="GO" id="GO:0000981">
    <property type="term" value="F:DNA-binding transcription factor activity, RNA polymerase II-specific"/>
    <property type="evidence" value="ECO:0007669"/>
    <property type="project" value="TreeGrafter"/>
</dbReference>
<dbReference type="Gene3D" id="6.10.140.2220">
    <property type="match status" value="1"/>
</dbReference>
<dbReference type="PANTHER" id="PTHR10237">
    <property type="entry name" value="DEFORMED EPIDERMAL AUTOREGULATORY FACTOR 1 HOMOLOG SUPPRESSIN"/>
    <property type="match status" value="1"/>
</dbReference>
<comment type="caution">
    <text evidence="7">The sequence shown here is derived from an EMBL/GenBank/DDBJ whole genome shotgun (WGS) entry which is preliminary data.</text>
</comment>
<sequence>ENLTEDATATAEVMKLSEQMSLGDPSNPPQELRNRLSSLLVGGTPRRAARARPAHSSSSGSSPGGSTSTSTTPSPVRGVQADGFQDGNHHLCATCGKAGDKLCSRCKAVYYCSVDCQRRGWSAHKQVCGH</sequence>
<evidence type="ECO:0000256" key="3">
    <source>
        <dbReference type="ARBA" id="ARBA00022833"/>
    </source>
</evidence>
<evidence type="ECO:0000256" key="4">
    <source>
        <dbReference type="PROSITE-ProRule" id="PRU00134"/>
    </source>
</evidence>
<keyword evidence="2 4" id="KW-0863">Zinc-finger</keyword>
<dbReference type="PANTHER" id="PTHR10237:SF14">
    <property type="entry name" value="MYND-TYPE DOMAIN-CONTAINING PROTEIN"/>
    <property type="match status" value="1"/>
</dbReference>
<evidence type="ECO:0000313" key="7">
    <source>
        <dbReference type="EMBL" id="KAF4697065.1"/>
    </source>
</evidence>
<accession>A0A7J6PLT2</accession>
<feature type="compositionally biased region" description="Low complexity" evidence="5">
    <location>
        <begin position="54"/>
        <end position="75"/>
    </location>
</feature>
<evidence type="ECO:0000256" key="1">
    <source>
        <dbReference type="ARBA" id="ARBA00022723"/>
    </source>
</evidence>
<dbReference type="InterPro" id="IPR002893">
    <property type="entry name" value="Znf_MYND"/>
</dbReference>
<feature type="non-terminal residue" evidence="7">
    <location>
        <position position="1"/>
    </location>
</feature>
<name>A0A7J6PLT2_PEROL</name>